<dbReference type="AlphaFoldDB" id="A0A370HN07"/>
<feature type="signal peptide" evidence="1">
    <location>
        <begin position="1"/>
        <end position="27"/>
    </location>
</feature>
<dbReference type="InterPro" id="IPR011044">
    <property type="entry name" value="Quino_amine_DH_bsu"/>
</dbReference>
<evidence type="ECO:0000313" key="3">
    <source>
        <dbReference type="Proteomes" id="UP000254925"/>
    </source>
</evidence>
<dbReference type="EMBL" id="QQBB01000003">
    <property type="protein sequence ID" value="RDI59918.1"/>
    <property type="molecule type" value="Genomic_DNA"/>
</dbReference>
<proteinExistence type="predicted"/>
<dbReference type="InterPro" id="IPR046312">
    <property type="entry name" value="DUF6454"/>
</dbReference>
<accession>A0A370HN07</accession>
<sequence>MRRFCRRPFAVALSTLGLVGLMTAVTAAETDRDLLVERVMKLSRGTSWKPVEAVPINFLTHHPQGMVKIGDTLFVSSVEIKTPTKRFPQPQDGYDRDTGEGVGHLFKIDMKGNLVGEITLGEGSVYHPGGIDYDGRYIWVPVAEYRPNSRSIIYRVDPETMKAEEMFRFQDHVGGLVHDTDDNSLHGVSWGSRRFYRWSLDQNGKPTNADETPEKLRRLNTSHYLDYQDCKYAGSHRMLCSGVTEMRTTPDAPPFRLGGLDVVSLTDGRPLFQTPVLLWTASGYDMTHNPVWMETSEAGLKAYFMPEDDKSVLYIYEVEGK</sequence>
<feature type="chain" id="PRO_5016761430" evidence="1">
    <location>
        <begin position="28"/>
        <end position="321"/>
    </location>
</feature>
<keyword evidence="1" id="KW-0732">Signal</keyword>
<name>A0A370HN07_9HYPH</name>
<reference evidence="2 3" key="1">
    <citation type="submission" date="2018-07" db="EMBL/GenBank/DDBJ databases">
        <title>Genomic Encyclopedia of Type Strains, Phase IV (KMG-IV): sequencing the most valuable type-strain genomes for metagenomic binning, comparative biology and taxonomic classification.</title>
        <authorList>
            <person name="Goeker M."/>
        </authorList>
    </citation>
    <scope>NUCLEOTIDE SEQUENCE [LARGE SCALE GENOMIC DNA]</scope>
    <source>
        <strain evidence="2 3">DSM 14364</strain>
    </source>
</reference>
<gene>
    <name evidence="2" type="ORF">DES45_103174</name>
</gene>
<evidence type="ECO:0000313" key="2">
    <source>
        <dbReference type="EMBL" id="RDI59918.1"/>
    </source>
</evidence>
<evidence type="ECO:0000256" key="1">
    <source>
        <dbReference type="SAM" id="SignalP"/>
    </source>
</evidence>
<organism evidence="2 3">
    <name type="scientific">Microvirga subterranea</name>
    <dbReference type="NCBI Taxonomy" id="186651"/>
    <lineage>
        <taxon>Bacteria</taxon>
        <taxon>Pseudomonadati</taxon>
        <taxon>Pseudomonadota</taxon>
        <taxon>Alphaproteobacteria</taxon>
        <taxon>Hyphomicrobiales</taxon>
        <taxon>Methylobacteriaceae</taxon>
        <taxon>Microvirga</taxon>
    </lineage>
</organism>
<dbReference type="SUPFAM" id="SSF50969">
    <property type="entry name" value="YVTN repeat-like/Quinoprotein amine dehydrogenase"/>
    <property type="match status" value="1"/>
</dbReference>
<protein>
    <submittedName>
        <fullName evidence="2">Uncharacterized protein</fullName>
    </submittedName>
</protein>
<keyword evidence="3" id="KW-1185">Reference proteome</keyword>
<comment type="caution">
    <text evidence="2">The sequence shown here is derived from an EMBL/GenBank/DDBJ whole genome shotgun (WGS) entry which is preliminary data.</text>
</comment>
<dbReference type="Pfam" id="PF20055">
    <property type="entry name" value="DUF6454"/>
    <property type="match status" value="1"/>
</dbReference>
<dbReference type="Proteomes" id="UP000254925">
    <property type="component" value="Unassembled WGS sequence"/>
</dbReference>